<dbReference type="Gene3D" id="3.20.20.70">
    <property type="entry name" value="Aldolase class I"/>
    <property type="match status" value="1"/>
</dbReference>
<dbReference type="RefSeq" id="WP_146850094.1">
    <property type="nucleotide sequence ID" value="NZ_BKAG01000010.1"/>
</dbReference>
<dbReference type="InterPro" id="IPR051690">
    <property type="entry name" value="PseI-like"/>
</dbReference>
<dbReference type="NCBIfam" id="TIGR03569">
    <property type="entry name" value="NeuB_NnaB"/>
    <property type="match status" value="1"/>
</dbReference>
<dbReference type="OrthoDB" id="9814210at2"/>
<dbReference type="InterPro" id="IPR057736">
    <property type="entry name" value="SAF_PseI/NeuA/NeuB"/>
</dbReference>
<dbReference type="InterPro" id="IPR006190">
    <property type="entry name" value="SAF_AFP_Neu5Ac"/>
</dbReference>
<dbReference type="Gene3D" id="3.90.1210.10">
    <property type="entry name" value="Antifreeze-like/N-acetylneuraminic acid synthase C-terminal domain"/>
    <property type="match status" value="1"/>
</dbReference>
<dbReference type="Pfam" id="PF08666">
    <property type="entry name" value="SAF"/>
    <property type="match status" value="1"/>
</dbReference>
<dbReference type="PROSITE" id="PS50844">
    <property type="entry name" value="AFP_LIKE"/>
    <property type="match status" value="1"/>
</dbReference>
<dbReference type="PANTHER" id="PTHR42966:SF1">
    <property type="entry name" value="SIALIC ACID SYNTHASE"/>
    <property type="match status" value="1"/>
</dbReference>
<dbReference type="InterPro" id="IPR013974">
    <property type="entry name" value="SAF"/>
</dbReference>
<proteinExistence type="predicted"/>
<dbReference type="GO" id="GO:0047444">
    <property type="term" value="F:N-acylneuraminate-9-phosphate synthase activity"/>
    <property type="evidence" value="ECO:0007669"/>
    <property type="project" value="TreeGrafter"/>
</dbReference>
<dbReference type="PANTHER" id="PTHR42966">
    <property type="entry name" value="N-ACETYLNEURAMINATE SYNTHASE"/>
    <property type="match status" value="1"/>
</dbReference>
<dbReference type="InterPro" id="IPR013132">
    <property type="entry name" value="PseI/NeuA/B-like_N"/>
</dbReference>
<protein>
    <submittedName>
        <fullName evidence="2">N-acetylneuraminate synthase</fullName>
    </submittedName>
</protein>
<dbReference type="AlphaFoldDB" id="A0A512M6Y4"/>
<dbReference type="CDD" id="cd11615">
    <property type="entry name" value="SAF_NeuB_like"/>
    <property type="match status" value="1"/>
</dbReference>
<dbReference type="InterPro" id="IPR020007">
    <property type="entry name" value="NeuB/NeuA"/>
</dbReference>
<evidence type="ECO:0000313" key="3">
    <source>
        <dbReference type="Proteomes" id="UP000321577"/>
    </source>
</evidence>
<dbReference type="Proteomes" id="UP000321577">
    <property type="component" value="Unassembled WGS sequence"/>
</dbReference>
<evidence type="ECO:0000313" key="2">
    <source>
        <dbReference type="EMBL" id="GEP42496.1"/>
    </source>
</evidence>
<dbReference type="InterPro" id="IPR013785">
    <property type="entry name" value="Aldolase_TIM"/>
</dbReference>
<feature type="domain" description="AFP-like" evidence="1">
    <location>
        <begin position="290"/>
        <end position="346"/>
    </location>
</feature>
<dbReference type="InterPro" id="IPR036732">
    <property type="entry name" value="AFP_Neu5c_C_sf"/>
</dbReference>
<gene>
    <name evidence="2" type="ORF">BGE01nite_17870</name>
</gene>
<sequence>MSLSQPPLQSDRPCFIIAEAGVNHNGDLELARQLVRTAAESGADAVKFQTFQAKHLVTSDAPQAAYQAENSGITESQFDMLKRLELPLEAFAELSRYCQELGIMFMSTAFDEESADFLAALGMSIFKIPSGELTNLPLLRHIARHGKPMIVSTGMGTLDEVFEAVDAIRSAGNDQITVLHCVTNYPAPPETVNLRAMDVMRTALGVPIGYSDHTMGIEASVIAVAAGAQVIEKHFTLDCNMPGPDHKASLEPADLTEMVRSIRRVEVLLGTGQKQPSQTELDVAKIVRRSVVAQASIPAGTLITEDMLVLRRPGTGIPPARFHEVPGKRALVDISEGSMIRWEDVA</sequence>
<accession>A0A512M6Y4</accession>
<dbReference type="Pfam" id="PF03102">
    <property type="entry name" value="NeuB"/>
    <property type="match status" value="1"/>
</dbReference>
<dbReference type="EMBL" id="BKAG01000010">
    <property type="protein sequence ID" value="GEP42496.1"/>
    <property type="molecule type" value="Genomic_DNA"/>
</dbReference>
<dbReference type="SUPFAM" id="SSF51569">
    <property type="entry name" value="Aldolase"/>
    <property type="match status" value="1"/>
</dbReference>
<comment type="caution">
    <text evidence="2">The sequence shown here is derived from an EMBL/GenBank/DDBJ whole genome shotgun (WGS) entry which is preliminary data.</text>
</comment>
<name>A0A512M6Y4_9BACT</name>
<organism evidence="2 3">
    <name type="scientific">Brevifollis gellanilyticus</name>
    <dbReference type="NCBI Taxonomy" id="748831"/>
    <lineage>
        <taxon>Bacteria</taxon>
        <taxon>Pseudomonadati</taxon>
        <taxon>Verrucomicrobiota</taxon>
        <taxon>Verrucomicrobiia</taxon>
        <taxon>Verrucomicrobiales</taxon>
        <taxon>Verrucomicrobiaceae</taxon>
    </lineage>
</organism>
<dbReference type="GO" id="GO:0016051">
    <property type="term" value="P:carbohydrate biosynthetic process"/>
    <property type="evidence" value="ECO:0007669"/>
    <property type="project" value="InterPro"/>
</dbReference>
<dbReference type="SUPFAM" id="SSF51269">
    <property type="entry name" value="AFP III-like domain"/>
    <property type="match status" value="1"/>
</dbReference>
<keyword evidence="3" id="KW-1185">Reference proteome</keyword>
<evidence type="ECO:0000259" key="1">
    <source>
        <dbReference type="PROSITE" id="PS50844"/>
    </source>
</evidence>
<reference evidence="2 3" key="1">
    <citation type="submission" date="2019-07" db="EMBL/GenBank/DDBJ databases">
        <title>Whole genome shotgun sequence of Brevifollis gellanilyticus NBRC 108608.</title>
        <authorList>
            <person name="Hosoyama A."/>
            <person name="Uohara A."/>
            <person name="Ohji S."/>
            <person name="Ichikawa N."/>
        </authorList>
    </citation>
    <scope>NUCLEOTIDE SEQUENCE [LARGE SCALE GENOMIC DNA]</scope>
    <source>
        <strain evidence="2 3">NBRC 108608</strain>
    </source>
</reference>
<dbReference type="SMART" id="SM00858">
    <property type="entry name" value="SAF"/>
    <property type="match status" value="1"/>
</dbReference>